<dbReference type="RefSeq" id="WP_176239002.1">
    <property type="nucleotide sequence ID" value="NZ_AP024412.1"/>
</dbReference>
<dbReference type="GO" id="GO:0046872">
    <property type="term" value="F:metal ion binding"/>
    <property type="evidence" value="ECO:0007669"/>
    <property type="project" value="UniProtKB-KW"/>
</dbReference>
<dbReference type="InterPro" id="IPR008300">
    <property type="entry name" value="PTAC"/>
</dbReference>
<evidence type="ECO:0000256" key="9">
    <source>
        <dbReference type="ARBA" id="ARBA00047589"/>
    </source>
</evidence>
<dbReference type="EMBL" id="AP024412">
    <property type="protein sequence ID" value="BCR35126.1"/>
    <property type="molecule type" value="Genomic_DNA"/>
</dbReference>
<evidence type="ECO:0000313" key="11">
    <source>
        <dbReference type="EMBL" id="BCR35126.1"/>
    </source>
</evidence>
<evidence type="ECO:0000256" key="6">
    <source>
        <dbReference type="ARBA" id="ARBA00022723"/>
    </source>
</evidence>
<sequence>MKKIPVGISGRHLHVTLEHLETLFGKGYKLTPMKDLSQPGQYAANEKVDVMSPNGKLLAGVRILGPVRPASQVEISRSDALRFKFVAPVRSSGDVKGSGACTLIGPNGQVELSEGVIIADRHIHFSDEEAKTYGVENGQIVSLKISGIKAGILDNVLCRVSPKYLLDCHLDTDDGSAFMLSTGDQVELVKSYTINQ</sequence>
<dbReference type="PIRSF" id="PIRSF010130">
    <property type="entry name" value="PduL"/>
    <property type="match status" value="1"/>
</dbReference>
<evidence type="ECO:0000256" key="8">
    <source>
        <dbReference type="ARBA" id="ARBA00023315"/>
    </source>
</evidence>
<dbReference type="Proteomes" id="UP000620133">
    <property type="component" value="Chromosome"/>
</dbReference>
<comment type="cofactor">
    <cofactor evidence="1">
        <name>Zn(2+)</name>
        <dbReference type="ChEBI" id="CHEBI:29105"/>
    </cofactor>
</comment>
<evidence type="ECO:0000256" key="3">
    <source>
        <dbReference type="ARBA" id="ARBA00012206"/>
    </source>
</evidence>
<keyword evidence="6" id="KW-0479">Metal-binding</keyword>
<dbReference type="UniPathway" id="UPA00621"/>
<evidence type="ECO:0000256" key="2">
    <source>
        <dbReference type="ARBA" id="ARBA00007342"/>
    </source>
</evidence>
<dbReference type="PANTHER" id="PTHR39453">
    <property type="entry name" value="PHOSPHATE PROPANOYLTRANSFERASE"/>
    <property type="match status" value="1"/>
</dbReference>
<evidence type="ECO:0000313" key="12">
    <source>
        <dbReference type="Proteomes" id="UP000620133"/>
    </source>
</evidence>
<reference evidence="11" key="1">
    <citation type="submission" date="2021-01" db="EMBL/GenBank/DDBJ databases">
        <title>Draft genome sequence of Acholeplasmataceae bacterium strain Mahy22.</title>
        <authorList>
            <person name="Watanabe M."/>
            <person name="Kojima H."/>
            <person name="Fukui M."/>
        </authorList>
    </citation>
    <scope>NUCLEOTIDE SEQUENCE</scope>
    <source>
        <strain evidence="11">Mahy22</strain>
    </source>
</reference>
<keyword evidence="8 10" id="KW-0012">Acyltransferase</keyword>
<dbReference type="AlphaFoldDB" id="A0A7U9TJ31"/>
<comment type="pathway">
    <text evidence="10">Polyol metabolism; 1,2-propanediol degradation.</text>
</comment>
<keyword evidence="5 10" id="KW-0808">Transferase</keyword>
<evidence type="ECO:0000256" key="1">
    <source>
        <dbReference type="ARBA" id="ARBA00001947"/>
    </source>
</evidence>
<dbReference type="GO" id="GO:0016747">
    <property type="term" value="F:acyltransferase activity, transferring groups other than amino-acyl groups"/>
    <property type="evidence" value="ECO:0007669"/>
    <property type="project" value="InterPro"/>
</dbReference>
<evidence type="ECO:0000256" key="10">
    <source>
        <dbReference type="PIRNR" id="PIRNR010130"/>
    </source>
</evidence>
<comment type="similarity">
    <text evidence="2 10">Belongs to the PduL family.</text>
</comment>
<comment type="catalytic activity">
    <reaction evidence="9 10">
        <text>propanoyl-CoA + phosphate = propanoyl phosphate + CoA</text>
        <dbReference type="Rhea" id="RHEA:28046"/>
        <dbReference type="ChEBI" id="CHEBI:43474"/>
        <dbReference type="ChEBI" id="CHEBI:57287"/>
        <dbReference type="ChEBI" id="CHEBI:57392"/>
        <dbReference type="ChEBI" id="CHEBI:58933"/>
        <dbReference type="EC" id="2.3.1.222"/>
    </reaction>
</comment>
<evidence type="ECO:0000256" key="4">
    <source>
        <dbReference type="ARBA" id="ARBA00020837"/>
    </source>
</evidence>
<accession>A0A7U9TJ31</accession>
<gene>
    <name evidence="11" type="ORF">MPAN_000190</name>
</gene>
<evidence type="ECO:0000256" key="7">
    <source>
        <dbReference type="ARBA" id="ARBA00022833"/>
    </source>
</evidence>
<comment type="function">
    <text evidence="10">Involved in 1,2-propanediol (1,2-PD) degradation by catalyzing the conversion of propanoyl-CoA to propanoyl-phosphate.</text>
</comment>
<evidence type="ECO:0000256" key="5">
    <source>
        <dbReference type="ARBA" id="ARBA00022679"/>
    </source>
</evidence>
<dbReference type="PANTHER" id="PTHR39453:SF1">
    <property type="entry name" value="PHOSPHATE PROPANOYLTRANSFERASE"/>
    <property type="match status" value="1"/>
</dbReference>
<organism evidence="11 12">
    <name type="scientific">Mariniplasma anaerobium</name>
    <dbReference type="NCBI Taxonomy" id="2735436"/>
    <lineage>
        <taxon>Bacteria</taxon>
        <taxon>Bacillati</taxon>
        <taxon>Mycoplasmatota</taxon>
        <taxon>Mollicutes</taxon>
        <taxon>Acholeplasmatales</taxon>
        <taxon>Acholeplasmataceae</taxon>
        <taxon>Mariniplasma</taxon>
    </lineage>
</organism>
<keyword evidence="7" id="KW-0862">Zinc</keyword>
<dbReference type="GO" id="GO:0051144">
    <property type="term" value="P:1,2-propanediol catabolic process"/>
    <property type="evidence" value="ECO:0007669"/>
    <property type="project" value="UniProtKB-UniPathway"/>
</dbReference>
<dbReference type="NCBIfam" id="NF011652">
    <property type="entry name" value="PRK15070.1"/>
    <property type="match status" value="1"/>
</dbReference>
<dbReference type="Pfam" id="PF06130">
    <property type="entry name" value="PTAC"/>
    <property type="match status" value="1"/>
</dbReference>
<proteinExistence type="inferred from homology"/>
<keyword evidence="12" id="KW-1185">Reference proteome</keyword>
<dbReference type="EC" id="2.3.1.222" evidence="3 10"/>
<name>A0A7U9TJ31_9MOLU</name>
<protein>
    <recommendedName>
        <fullName evidence="4 10">Phosphate propanoyltransferase</fullName>
        <ecNumber evidence="3 10">2.3.1.222</ecNumber>
    </recommendedName>
</protein>
<dbReference type="KEGG" id="manr:MPAN_000190"/>